<dbReference type="Proteomes" id="UP000738359">
    <property type="component" value="Unassembled WGS sequence"/>
</dbReference>
<proteinExistence type="predicted"/>
<keyword evidence="3" id="KW-1185">Reference proteome</keyword>
<gene>
    <name evidence="2" type="ORF">BGZ70_001935</name>
</gene>
<evidence type="ECO:0000313" key="2">
    <source>
        <dbReference type="EMBL" id="KAF9966574.1"/>
    </source>
</evidence>
<feature type="compositionally biased region" description="Polar residues" evidence="1">
    <location>
        <begin position="28"/>
        <end position="39"/>
    </location>
</feature>
<name>A0A9P6JBY4_MORAP</name>
<evidence type="ECO:0000313" key="3">
    <source>
        <dbReference type="Proteomes" id="UP000738359"/>
    </source>
</evidence>
<feature type="compositionally biased region" description="Basic and acidic residues" evidence="1">
    <location>
        <begin position="53"/>
        <end position="67"/>
    </location>
</feature>
<comment type="caution">
    <text evidence="2">The sequence shown here is derived from an EMBL/GenBank/DDBJ whole genome shotgun (WGS) entry which is preliminary data.</text>
</comment>
<sequence>MSRPNTRRQKDESRPHPAASSLAPPQAGSRSAGTSNASLTGARAIEPEEEDHEERQHTESKRFQMAS</sequence>
<dbReference type="EMBL" id="JAAAHY010000145">
    <property type="protein sequence ID" value="KAF9966574.1"/>
    <property type="molecule type" value="Genomic_DNA"/>
</dbReference>
<dbReference type="AlphaFoldDB" id="A0A9P6JBY4"/>
<feature type="non-terminal residue" evidence="2">
    <location>
        <position position="67"/>
    </location>
</feature>
<feature type="region of interest" description="Disordered" evidence="1">
    <location>
        <begin position="1"/>
        <end position="67"/>
    </location>
</feature>
<accession>A0A9P6JBY4</accession>
<evidence type="ECO:0000256" key="1">
    <source>
        <dbReference type="SAM" id="MobiDB-lite"/>
    </source>
</evidence>
<protein>
    <submittedName>
        <fullName evidence="2">Uncharacterized protein</fullName>
    </submittedName>
</protein>
<reference evidence="2" key="1">
    <citation type="journal article" date="2020" name="Fungal Divers.">
        <title>Resolving the Mortierellaceae phylogeny through synthesis of multi-gene phylogenetics and phylogenomics.</title>
        <authorList>
            <person name="Vandepol N."/>
            <person name="Liber J."/>
            <person name="Desiro A."/>
            <person name="Na H."/>
            <person name="Kennedy M."/>
            <person name="Barry K."/>
            <person name="Grigoriev I.V."/>
            <person name="Miller A.N."/>
            <person name="O'Donnell K."/>
            <person name="Stajich J.E."/>
            <person name="Bonito G."/>
        </authorList>
    </citation>
    <scope>NUCLEOTIDE SEQUENCE</scope>
    <source>
        <strain evidence="2">CK1249</strain>
    </source>
</reference>
<organism evidence="2 3">
    <name type="scientific">Mortierella alpina</name>
    <name type="common">Oleaginous fungus</name>
    <name type="synonym">Mortierella renispora</name>
    <dbReference type="NCBI Taxonomy" id="64518"/>
    <lineage>
        <taxon>Eukaryota</taxon>
        <taxon>Fungi</taxon>
        <taxon>Fungi incertae sedis</taxon>
        <taxon>Mucoromycota</taxon>
        <taxon>Mortierellomycotina</taxon>
        <taxon>Mortierellomycetes</taxon>
        <taxon>Mortierellales</taxon>
        <taxon>Mortierellaceae</taxon>
        <taxon>Mortierella</taxon>
    </lineage>
</organism>